<dbReference type="GO" id="GO:0016787">
    <property type="term" value="F:hydrolase activity"/>
    <property type="evidence" value="ECO:0007669"/>
    <property type="project" value="UniProtKB-KW"/>
</dbReference>
<comment type="caution">
    <text evidence="4">The sequence shown here is derived from an EMBL/GenBank/DDBJ whole genome shotgun (WGS) entry which is preliminary data.</text>
</comment>
<evidence type="ECO:0000259" key="1">
    <source>
        <dbReference type="Pfam" id="PF01890"/>
    </source>
</evidence>
<sequence>MKISMISFTKAGADTCIRIQDALTSNGHDCIAWGKEAFASEPGILPLKNSLLYWTKTAFQEREALIFVGATGIAVRAIALYLRDKTVDPAVVVVDEKGKYAVSLLSGHLGGANDLTREIAESIGAEPVITTATDLNHKFSVDDWAKKNRLRIGDMNLAKEISAAVLNEEVIGVSSDFDIEGEPPEQILFRQAGKNITYGLRISIYEEPAPFPRTLFLIPKTVTVGIGCRKGISREKIEEGFYKVLDKEKISVNAIEKLCSIDLKKEEPAITQLAEKLEVPFWVFSAEELGATPGDYTPSDFVNRITGVDNVCERAAVLGSQGELIVKKQAINDVTIAIAVRKEGYQWR</sequence>
<accession>A0A8J8B167</accession>
<reference evidence="4" key="2">
    <citation type="submission" date="2021-04" db="EMBL/GenBank/DDBJ databases">
        <authorList>
            <person name="Liu J."/>
        </authorList>
    </citation>
    <scope>NUCLEOTIDE SEQUENCE</scope>
    <source>
        <strain evidence="4">BAD-6</strain>
    </source>
</reference>
<dbReference type="Proteomes" id="UP000675664">
    <property type="component" value="Unassembled WGS sequence"/>
</dbReference>
<feature type="domain" description="Cobalamin biosynthesis central region" evidence="3">
    <location>
        <begin position="140"/>
        <end position="219"/>
    </location>
</feature>
<dbReference type="SUPFAM" id="SSF159672">
    <property type="entry name" value="CbiG N-terminal domain-like"/>
    <property type="match status" value="1"/>
</dbReference>
<dbReference type="InterPro" id="IPR021745">
    <property type="entry name" value="CbiG_mid"/>
</dbReference>
<dbReference type="AlphaFoldDB" id="A0A8J8B167"/>
<gene>
    <name evidence="4" type="ORF">KCX82_05625</name>
</gene>
<feature type="domain" description="Cobalamin synthesis G N-terminal" evidence="2">
    <location>
        <begin position="55"/>
        <end position="134"/>
    </location>
</feature>
<dbReference type="InterPro" id="IPR036518">
    <property type="entry name" value="CobE/GbiG_C_sf"/>
</dbReference>
<protein>
    <submittedName>
        <fullName evidence="4">Cobalt-precorrin 5A hydrolase</fullName>
    </submittedName>
</protein>
<dbReference type="Pfam" id="PF11761">
    <property type="entry name" value="CbiG_mid"/>
    <property type="match status" value="1"/>
</dbReference>
<dbReference type="SUPFAM" id="SSF159664">
    <property type="entry name" value="CobE/GbiG C-terminal domain-like"/>
    <property type="match status" value="1"/>
</dbReference>
<evidence type="ECO:0000313" key="5">
    <source>
        <dbReference type="Proteomes" id="UP000675664"/>
    </source>
</evidence>
<keyword evidence="4" id="KW-0378">Hydrolase</keyword>
<dbReference type="PANTHER" id="PTHR37477">
    <property type="entry name" value="COBALT-PRECORRIN-5A HYDROLASE"/>
    <property type="match status" value="1"/>
</dbReference>
<proteinExistence type="predicted"/>
<feature type="domain" description="CobE/GbiG C-terminal" evidence="1">
    <location>
        <begin position="223"/>
        <end position="339"/>
    </location>
</feature>
<dbReference type="Pfam" id="PF11760">
    <property type="entry name" value="CbiG_N"/>
    <property type="match status" value="1"/>
</dbReference>
<dbReference type="Gene3D" id="3.40.50.11220">
    <property type="match status" value="1"/>
</dbReference>
<dbReference type="Pfam" id="PF01890">
    <property type="entry name" value="CbiG_C"/>
    <property type="match status" value="1"/>
</dbReference>
<evidence type="ECO:0000259" key="3">
    <source>
        <dbReference type="Pfam" id="PF11761"/>
    </source>
</evidence>
<dbReference type="Gene3D" id="3.30.420.180">
    <property type="entry name" value="CobE/GbiG C-terminal domain"/>
    <property type="match status" value="1"/>
</dbReference>
<evidence type="ECO:0000259" key="2">
    <source>
        <dbReference type="Pfam" id="PF11760"/>
    </source>
</evidence>
<dbReference type="InterPro" id="IPR002750">
    <property type="entry name" value="CobE/GbiG_C"/>
</dbReference>
<dbReference type="InterPro" id="IPR021744">
    <property type="entry name" value="CbiG_N"/>
</dbReference>
<reference evidence="4" key="1">
    <citation type="submission" date="2021-04" db="EMBL/GenBank/DDBJ databases">
        <title>Sinoanaerobacter chloroacetimidivorans sp. nov., an obligate anaerobic bacterium isolated from anaerobic sludge.</title>
        <authorList>
            <person name="Bao Y."/>
        </authorList>
    </citation>
    <scope>NUCLEOTIDE SEQUENCE</scope>
    <source>
        <strain evidence="4">BAD-6</strain>
    </source>
</reference>
<keyword evidence="5" id="KW-1185">Reference proteome</keyword>
<dbReference type="EMBL" id="JAGSND010000003">
    <property type="protein sequence ID" value="MBR0597341.1"/>
    <property type="molecule type" value="Genomic_DNA"/>
</dbReference>
<evidence type="ECO:0000313" key="4">
    <source>
        <dbReference type="EMBL" id="MBR0597341.1"/>
    </source>
</evidence>
<dbReference type="RefSeq" id="WP_227017479.1">
    <property type="nucleotide sequence ID" value="NZ_JAGSND010000003.1"/>
</dbReference>
<name>A0A8J8B167_9FIRM</name>
<dbReference type="InterPro" id="IPR052553">
    <property type="entry name" value="CbiG_hydrolase"/>
</dbReference>
<dbReference type="PANTHER" id="PTHR37477:SF1">
    <property type="entry name" value="COBALT-PRECORRIN-5A HYDROLASE"/>
    <property type="match status" value="1"/>
</dbReference>
<dbReference type="GO" id="GO:0009236">
    <property type="term" value="P:cobalamin biosynthetic process"/>
    <property type="evidence" value="ECO:0007669"/>
    <property type="project" value="InterPro"/>
</dbReference>
<organism evidence="4 5">
    <name type="scientific">Sinanaerobacter chloroacetimidivorans</name>
    <dbReference type="NCBI Taxonomy" id="2818044"/>
    <lineage>
        <taxon>Bacteria</taxon>
        <taxon>Bacillati</taxon>
        <taxon>Bacillota</taxon>
        <taxon>Clostridia</taxon>
        <taxon>Peptostreptococcales</taxon>
        <taxon>Anaerovoracaceae</taxon>
        <taxon>Sinanaerobacter</taxon>
    </lineage>
</organism>
<dbReference type="InterPro" id="IPR038029">
    <property type="entry name" value="GbiG_N_sf"/>
</dbReference>